<feature type="non-terminal residue" evidence="1">
    <location>
        <position position="1"/>
    </location>
</feature>
<evidence type="ECO:0000313" key="1">
    <source>
        <dbReference type="EMBL" id="EKC80072.1"/>
    </source>
</evidence>
<gene>
    <name evidence="1" type="ORF">LEA_01769</name>
</gene>
<dbReference type="EMBL" id="AJWY01001231">
    <property type="protein sequence ID" value="EKC80072.1"/>
    <property type="molecule type" value="Genomic_DNA"/>
</dbReference>
<proteinExistence type="predicted"/>
<accession>K1U4A8</accession>
<reference evidence="1" key="1">
    <citation type="journal article" date="2013" name="Environ. Microbiol.">
        <title>Microbiota from the distal guts of lean and obese adolescents exhibit partial functional redundancy besides clear differences in community structure.</title>
        <authorList>
            <person name="Ferrer M."/>
            <person name="Ruiz A."/>
            <person name="Lanza F."/>
            <person name="Haange S.B."/>
            <person name="Oberbach A."/>
            <person name="Till H."/>
            <person name="Bargiela R."/>
            <person name="Campoy C."/>
            <person name="Segura M.T."/>
            <person name="Richter M."/>
            <person name="von Bergen M."/>
            <person name="Seifert J."/>
            <person name="Suarez A."/>
        </authorList>
    </citation>
    <scope>NUCLEOTIDE SEQUENCE</scope>
</reference>
<comment type="caution">
    <text evidence="1">The sequence shown here is derived from an EMBL/GenBank/DDBJ whole genome shotgun (WGS) entry which is preliminary data.</text>
</comment>
<name>K1U4A8_9ZZZZ</name>
<dbReference type="AlphaFoldDB" id="K1U4A8"/>
<protein>
    <submittedName>
        <fullName evidence="1">Phage tail tape measure protein, family</fullName>
    </submittedName>
</protein>
<organism evidence="1">
    <name type="scientific">human gut metagenome</name>
    <dbReference type="NCBI Taxonomy" id="408170"/>
    <lineage>
        <taxon>unclassified sequences</taxon>
        <taxon>metagenomes</taxon>
        <taxon>organismal metagenomes</taxon>
    </lineage>
</organism>
<sequence>VYTGLMTPTEALKKKLNSLGYESGFAMVKANGFSGAMKILAEATGGSEEKLTELFSSKEAITAMLALTGAQADTFSEKLEKMGNAAGASEEAFKKQSEGVNKSGFTFEQAMVKMQVAAQKFR</sequence>